<dbReference type="Gene3D" id="1.10.3230.20">
    <property type="entry name" value="P22 tail accessory factor (Gp4)"/>
    <property type="match status" value="1"/>
</dbReference>
<evidence type="ECO:0000313" key="2">
    <source>
        <dbReference type="EMBL" id="CAB5170521.1"/>
    </source>
</evidence>
<proteinExistence type="predicted"/>
<organism evidence="2">
    <name type="scientific">uncultured Caudovirales phage</name>
    <dbReference type="NCBI Taxonomy" id="2100421"/>
    <lineage>
        <taxon>Viruses</taxon>
        <taxon>Duplodnaviria</taxon>
        <taxon>Heunggongvirae</taxon>
        <taxon>Uroviricota</taxon>
        <taxon>Caudoviricetes</taxon>
        <taxon>Peduoviridae</taxon>
        <taxon>Maltschvirus</taxon>
        <taxon>Maltschvirus maltsch</taxon>
    </lineage>
</organism>
<reference evidence="2" key="1">
    <citation type="submission" date="2020-05" db="EMBL/GenBank/DDBJ databases">
        <authorList>
            <person name="Chiriac C."/>
            <person name="Salcher M."/>
            <person name="Ghai R."/>
            <person name="Kavagutti S V."/>
        </authorList>
    </citation>
    <scope>NUCLEOTIDE SEQUENCE</scope>
</reference>
<name>A0A6J7W8G6_9CAUD</name>
<dbReference type="EMBL" id="LR798202">
    <property type="protein sequence ID" value="CAB5170521.1"/>
    <property type="molecule type" value="Genomic_DNA"/>
</dbReference>
<dbReference type="EMBL" id="LR796144">
    <property type="protein sequence ID" value="CAB4121132.1"/>
    <property type="molecule type" value="Genomic_DNA"/>
</dbReference>
<protein>
    <submittedName>
        <fullName evidence="2">Uncharacterized protein</fullName>
    </submittedName>
</protein>
<sequence>MNAQDLVTGALKRISSYMPGETLSAVDGNDALEVLNDLLDSWSTQSAFVYGSLENILTFVPLQYQYTIGTGGNFNVPRPLRVTNGFTRISGIDYPMDVTMDQNRYTEIGLKNVPSPWPIVCWYNPTYPLGNLYFYPNPSSAGQLHLFTDTILTQFTSLSQTVILPQGYARALKWGLAREICTEYGFPLIPAIEKLAKESLDMVKSLNMEPTPVSSYDDALMNTRDRANAGWILSGGFGT</sequence>
<dbReference type="InterPro" id="IPR038258">
    <property type="entry name" value="Gp4_sf"/>
</dbReference>
<evidence type="ECO:0000313" key="1">
    <source>
        <dbReference type="EMBL" id="CAB4121132.1"/>
    </source>
</evidence>
<accession>A0A6J7W8G6</accession>
<gene>
    <name evidence="2" type="ORF">UFOVP154_31</name>
    <name evidence="1" type="ORF">UFOVP8_16</name>
</gene>